<evidence type="ECO:0000256" key="3">
    <source>
        <dbReference type="ARBA" id="ARBA00022483"/>
    </source>
</evidence>
<dbReference type="EMBL" id="JACEFF010000678">
    <property type="protein sequence ID" value="KAH9632940.1"/>
    <property type="molecule type" value="Genomic_DNA"/>
</dbReference>
<sequence length="126" mass="14278">MYQAPICCEEVSKQSIDKGSVGLVGNTSDPLGSPHDVSSDNKYDYMSALILLDRVTWLYKIPKKEEVVEQQQAEPDNPLMRKKKTPEELAAEAELEDQDEFTKLKNTIETQVNELKSQIESKCVMQ</sequence>
<evidence type="ECO:0000313" key="7">
    <source>
        <dbReference type="Proteomes" id="UP000814243"/>
    </source>
</evidence>
<feature type="region of interest" description="Disordered" evidence="5">
    <location>
        <begin position="19"/>
        <end position="39"/>
    </location>
</feature>
<keyword evidence="2" id="KW-0813">Transport</keyword>
<dbReference type="Pfam" id="PF05835">
    <property type="entry name" value="Synaphin"/>
    <property type="match status" value="1"/>
</dbReference>
<evidence type="ECO:0000256" key="5">
    <source>
        <dbReference type="SAM" id="MobiDB-lite"/>
    </source>
</evidence>
<accession>A0A922MAU3</accession>
<dbReference type="GO" id="GO:0019905">
    <property type="term" value="F:syntaxin binding"/>
    <property type="evidence" value="ECO:0007669"/>
    <property type="project" value="InterPro"/>
</dbReference>
<evidence type="ECO:0000256" key="2">
    <source>
        <dbReference type="ARBA" id="ARBA00022448"/>
    </source>
</evidence>
<evidence type="ECO:0000256" key="4">
    <source>
        <dbReference type="ARBA" id="ARBA00022775"/>
    </source>
</evidence>
<reference evidence="6" key="1">
    <citation type="journal article" date="2021" name="G3 (Bethesda)">
        <title>Genome and transcriptome analysis of the beet armyworm Spodoptera exigua reveals targets for pest control. .</title>
        <authorList>
            <person name="Simon S."/>
            <person name="Breeschoten T."/>
            <person name="Jansen H.J."/>
            <person name="Dirks R.P."/>
            <person name="Schranz M.E."/>
            <person name="Ros V.I.D."/>
        </authorList>
    </citation>
    <scope>NUCLEOTIDE SEQUENCE</scope>
    <source>
        <strain evidence="6">TB_SE_WUR_2020</strain>
    </source>
</reference>
<comment type="similarity">
    <text evidence="1">Belongs to the complexin/synaphin family.</text>
</comment>
<evidence type="ECO:0000256" key="1">
    <source>
        <dbReference type="ARBA" id="ARBA00005396"/>
    </source>
</evidence>
<dbReference type="InterPro" id="IPR008849">
    <property type="entry name" value="Synaphin"/>
</dbReference>
<protein>
    <submittedName>
        <fullName evidence="6">Uncharacterized protein</fullName>
    </submittedName>
</protein>
<proteinExistence type="inferred from homology"/>
<keyword evidence="3" id="KW-0268">Exocytosis</keyword>
<organism evidence="6 7">
    <name type="scientific">Spodoptera exigua</name>
    <name type="common">Beet armyworm</name>
    <name type="synonym">Noctua fulgens</name>
    <dbReference type="NCBI Taxonomy" id="7107"/>
    <lineage>
        <taxon>Eukaryota</taxon>
        <taxon>Metazoa</taxon>
        <taxon>Ecdysozoa</taxon>
        <taxon>Arthropoda</taxon>
        <taxon>Hexapoda</taxon>
        <taxon>Insecta</taxon>
        <taxon>Pterygota</taxon>
        <taxon>Neoptera</taxon>
        <taxon>Endopterygota</taxon>
        <taxon>Lepidoptera</taxon>
        <taxon>Glossata</taxon>
        <taxon>Ditrysia</taxon>
        <taxon>Noctuoidea</taxon>
        <taxon>Noctuidae</taxon>
        <taxon>Amphipyrinae</taxon>
        <taxon>Spodoptera</taxon>
    </lineage>
</organism>
<comment type="caution">
    <text evidence="6">The sequence shown here is derived from an EMBL/GenBank/DDBJ whole genome shotgun (WGS) entry which is preliminary data.</text>
</comment>
<dbReference type="GO" id="GO:0006887">
    <property type="term" value="P:exocytosis"/>
    <property type="evidence" value="ECO:0007669"/>
    <property type="project" value="UniProtKB-KW"/>
</dbReference>
<name>A0A922MAU3_SPOEX</name>
<gene>
    <name evidence="6" type="ORF">HF086_002762</name>
</gene>
<dbReference type="GO" id="GO:0006836">
    <property type="term" value="P:neurotransmitter transport"/>
    <property type="evidence" value="ECO:0007669"/>
    <property type="project" value="UniProtKB-KW"/>
</dbReference>
<evidence type="ECO:0000313" key="6">
    <source>
        <dbReference type="EMBL" id="KAH9632940.1"/>
    </source>
</evidence>
<dbReference type="AlphaFoldDB" id="A0A922MAU3"/>
<dbReference type="Proteomes" id="UP000814243">
    <property type="component" value="Unassembled WGS sequence"/>
</dbReference>
<keyword evidence="4" id="KW-0532">Neurotransmitter transport</keyword>